<comment type="similarity">
    <text evidence="1">Belongs to the short-chain dehydrogenases/reductases (SDR) family.</text>
</comment>
<dbReference type="InterPro" id="IPR036291">
    <property type="entry name" value="NAD(P)-bd_dom_sf"/>
</dbReference>
<gene>
    <name evidence="3" type="ORF">PDM29_17685</name>
</gene>
<dbReference type="Pfam" id="PF00106">
    <property type="entry name" value="adh_short"/>
    <property type="match status" value="1"/>
</dbReference>
<sequence length="199" mass="21256">MSNHSTQQHPLGTRFGAASRAEEVAEGIDCSGTLAIITGGASGLGLETTRVLASRGAHVIVPARNERAAANVLAEVPSAEVMPLDLLDSASIDAFAAAILARREPFHLLVLSAGIMAPPLFRDVQGHEGQFATNHLGHFRLVCRLWPALVAARGARVVVLSSRGHMLSDIDFDDIDYHQRPYDRMQAYGLGAERSLGGR</sequence>
<reference evidence="3 4" key="1">
    <citation type="submission" date="2022-12" db="EMBL/GenBank/DDBJ databases">
        <title>Two new species, Stenotrophomonas aracearum and Stenotrophomonas oahuensis, isolated from Anthurium (Araceae family) in Hawaii.</title>
        <authorList>
            <person name="Chunag S.C."/>
            <person name="Dobhal S."/>
            <person name="Alvarez A."/>
            <person name="Arif M."/>
        </authorList>
    </citation>
    <scope>NUCLEOTIDE SEQUENCE [LARGE SCALE GENOMIC DNA]</scope>
    <source>
        <strain evidence="3 4">A5586</strain>
    </source>
</reference>
<dbReference type="SUPFAM" id="SSF51735">
    <property type="entry name" value="NAD(P)-binding Rossmann-fold domains"/>
    <property type="match status" value="1"/>
</dbReference>
<dbReference type="PANTHER" id="PTHR24320">
    <property type="entry name" value="RETINOL DEHYDROGENASE"/>
    <property type="match status" value="1"/>
</dbReference>
<dbReference type="Proteomes" id="UP001302072">
    <property type="component" value="Chromosome"/>
</dbReference>
<keyword evidence="2" id="KW-0560">Oxidoreductase</keyword>
<dbReference type="PRINTS" id="PR00081">
    <property type="entry name" value="GDHRDH"/>
</dbReference>
<evidence type="ECO:0000256" key="1">
    <source>
        <dbReference type="ARBA" id="ARBA00006484"/>
    </source>
</evidence>
<name>A0ABY9YPL5_9GAMM</name>
<organism evidence="3 4">
    <name type="scientific">Stenotrophomonas oahuensis</name>
    <dbReference type="NCBI Taxonomy" id="3003271"/>
    <lineage>
        <taxon>Bacteria</taxon>
        <taxon>Pseudomonadati</taxon>
        <taxon>Pseudomonadota</taxon>
        <taxon>Gammaproteobacteria</taxon>
        <taxon>Lysobacterales</taxon>
        <taxon>Lysobacteraceae</taxon>
        <taxon>Stenotrophomonas</taxon>
    </lineage>
</organism>
<proteinExistence type="inferred from homology"/>
<protein>
    <submittedName>
        <fullName evidence="3">SDR family NAD(P)-dependent oxidoreductase</fullName>
    </submittedName>
</protein>
<dbReference type="InterPro" id="IPR002347">
    <property type="entry name" value="SDR_fam"/>
</dbReference>
<dbReference type="PANTHER" id="PTHR24320:SF148">
    <property type="entry name" value="NAD(P)-BINDING ROSSMANN-FOLD SUPERFAMILY PROTEIN"/>
    <property type="match status" value="1"/>
</dbReference>
<dbReference type="Gene3D" id="3.40.50.720">
    <property type="entry name" value="NAD(P)-binding Rossmann-like Domain"/>
    <property type="match status" value="1"/>
</dbReference>
<accession>A0ABY9YPL5</accession>
<evidence type="ECO:0000313" key="3">
    <source>
        <dbReference type="EMBL" id="WNH52148.1"/>
    </source>
</evidence>
<dbReference type="RefSeq" id="WP_311191353.1">
    <property type="nucleotide sequence ID" value="NZ_CP115541.1"/>
</dbReference>
<evidence type="ECO:0000256" key="2">
    <source>
        <dbReference type="ARBA" id="ARBA00023002"/>
    </source>
</evidence>
<evidence type="ECO:0000313" key="4">
    <source>
        <dbReference type="Proteomes" id="UP001302072"/>
    </source>
</evidence>
<dbReference type="EMBL" id="CP115541">
    <property type="protein sequence ID" value="WNH52148.1"/>
    <property type="molecule type" value="Genomic_DNA"/>
</dbReference>
<keyword evidence="4" id="KW-1185">Reference proteome</keyword>